<feature type="domain" description="Glycoside hydrolase family 5" evidence="9">
    <location>
        <begin position="18"/>
        <end position="302"/>
    </location>
</feature>
<dbReference type="PANTHER" id="PTHR31297">
    <property type="entry name" value="GLUCAN ENDO-1,6-BETA-GLUCOSIDASE B"/>
    <property type="match status" value="1"/>
</dbReference>
<reference evidence="11 12" key="1">
    <citation type="submission" date="2016-10" db="EMBL/GenBank/DDBJ databases">
        <authorList>
            <person name="de Groot N.N."/>
        </authorList>
    </citation>
    <scope>NUCLEOTIDE SEQUENCE [LARGE SCALE GENOMIC DNA]</scope>
    <source>
        <strain evidence="11 12">DSM 21035</strain>
    </source>
</reference>
<dbReference type="Gene3D" id="3.20.20.80">
    <property type="entry name" value="Glycosidases"/>
    <property type="match status" value="1"/>
</dbReference>
<proteinExistence type="inferred from homology"/>
<keyword evidence="5" id="KW-0119">Carbohydrate metabolism</keyword>
<dbReference type="SUPFAM" id="SSF49785">
    <property type="entry name" value="Galactose-binding domain-like"/>
    <property type="match status" value="1"/>
</dbReference>
<keyword evidence="7" id="KW-0624">Polysaccharide degradation</keyword>
<sequence length="646" mass="70716">MVSNMGRGINIGNVLSAPVEGNWAPAVTQQYFTDVASAGFTNVRVPIDFFGDRTSGDTSIYSSAAGTSASYTGSPSDYVVSATYLDRVEEVITWGLNEGLIVILDFHGAKLKEEFLDRFDQAYAPTLYTYPDSARRTADNEKFRAIWGQIANRLKDYSYNLLFEIVNEPYFRLSEVEMNTINTDVLSIIRASGSNNTSRNVIITGGGENSWEAPLQIDTAILSGDAYLIPTFHYYLPFKFTSSSRDPQDQNTWGDTSDKSSVETHFDNVLAWANTNNVPVFLGEFGADNTLGYNYSTGDLASVSSNATGFADGGPDNASRVEYHRFIAEEAISRGFSFAAWDAGPESNKTIHKRTDAPSTVNYDINDFTVISYDPKNTSLSTVIDSSTWVEDVKNALLGITGTCETSGIISNADIECGFDTDWSLLAQNGAVAAISNTDVANSYNSSTSLEIDVTTAGPALNAVVVKNLDVDASTYASNNYVFSGYAKASSGSQSMRIRLRVEDIVGAVSYPGKTIALSTNYQEWTYEYTVPANTAGLEFQIICGASTGSYYFDAFKMEEQTLSVANVNLNDDLKVYPNPASNVMHIASKNRIQNVELFDVTGKNVYAFKDDNIIEIQTVNMKKGFYLLKLTDQNKNCTTRKILLN</sequence>
<dbReference type="Pfam" id="PF00150">
    <property type="entry name" value="Cellulase"/>
    <property type="match status" value="1"/>
</dbReference>
<evidence type="ECO:0000256" key="8">
    <source>
        <dbReference type="RuleBase" id="RU361153"/>
    </source>
</evidence>
<keyword evidence="12" id="KW-1185">Reference proteome</keyword>
<evidence type="ECO:0000259" key="9">
    <source>
        <dbReference type="Pfam" id="PF00150"/>
    </source>
</evidence>
<dbReference type="GO" id="GO:0005576">
    <property type="term" value="C:extracellular region"/>
    <property type="evidence" value="ECO:0007669"/>
    <property type="project" value="TreeGrafter"/>
</dbReference>
<feature type="domain" description="Secretion system C-terminal sorting" evidence="10">
    <location>
        <begin position="576"/>
        <end position="643"/>
    </location>
</feature>
<dbReference type="GO" id="GO:0008422">
    <property type="term" value="F:beta-glucosidase activity"/>
    <property type="evidence" value="ECO:0007669"/>
    <property type="project" value="TreeGrafter"/>
</dbReference>
<evidence type="ECO:0000256" key="3">
    <source>
        <dbReference type="ARBA" id="ARBA00022801"/>
    </source>
</evidence>
<keyword evidence="3 8" id="KW-0378">Hydrolase</keyword>
<gene>
    <name evidence="11" type="ORF">SAMN05421824_1278</name>
</gene>
<organism evidence="11 12">
    <name type="scientific">Hyunsoonleella jejuensis</name>
    <dbReference type="NCBI Taxonomy" id="419940"/>
    <lineage>
        <taxon>Bacteria</taxon>
        <taxon>Pseudomonadati</taxon>
        <taxon>Bacteroidota</taxon>
        <taxon>Flavobacteriia</taxon>
        <taxon>Flavobacteriales</taxon>
        <taxon>Flavobacteriaceae</taxon>
    </lineage>
</organism>
<evidence type="ECO:0000313" key="11">
    <source>
        <dbReference type="EMBL" id="SEQ14348.1"/>
    </source>
</evidence>
<dbReference type="GO" id="GO:0009986">
    <property type="term" value="C:cell surface"/>
    <property type="evidence" value="ECO:0007669"/>
    <property type="project" value="TreeGrafter"/>
</dbReference>
<evidence type="ECO:0000259" key="10">
    <source>
        <dbReference type="Pfam" id="PF18962"/>
    </source>
</evidence>
<dbReference type="InterPro" id="IPR026444">
    <property type="entry name" value="Secre_tail"/>
</dbReference>
<dbReference type="SUPFAM" id="SSF51445">
    <property type="entry name" value="(Trans)glycosidases"/>
    <property type="match status" value="1"/>
</dbReference>
<evidence type="ECO:0000256" key="5">
    <source>
        <dbReference type="ARBA" id="ARBA00023277"/>
    </source>
</evidence>
<evidence type="ECO:0000256" key="2">
    <source>
        <dbReference type="ARBA" id="ARBA00022729"/>
    </source>
</evidence>
<evidence type="ECO:0000256" key="7">
    <source>
        <dbReference type="ARBA" id="ARBA00023326"/>
    </source>
</evidence>
<dbReference type="STRING" id="419940.SAMN05421824_1278"/>
<accession>A0A1H9DNQ9</accession>
<evidence type="ECO:0000256" key="1">
    <source>
        <dbReference type="ARBA" id="ARBA00005641"/>
    </source>
</evidence>
<keyword evidence="2" id="KW-0732">Signal</keyword>
<dbReference type="NCBIfam" id="TIGR04183">
    <property type="entry name" value="Por_Secre_tail"/>
    <property type="match status" value="1"/>
</dbReference>
<dbReference type="Proteomes" id="UP000198999">
    <property type="component" value="Unassembled WGS sequence"/>
</dbReference>
<name>A0A1H9DNQ9_9FLAO</name>
<comment type="similarity">
    <text evidence="1 8">Belongs to the glycosyl hydrolase 5 (cellulase A) family.</text>
</comment>
<dbReference type="AlphaFoldDB" id="A0A1H9DNQ9"/>
<evidence type="ECO:0000256" key="4">
    <source>
        <dbReference type="ARBA" id="ARBA00023001"/>
    </source>
</evidence>
<dbReference type="PANTHER" id="PTHR31297:SF41">
    <property type="entry name" value="ENDOGLUCANASE, PUTATIVE (AFU_ORTHOLOGUE AFUA_5G01830)-RELATED"/>
    <property type="match status" value="1"/>
</dbReference>
<dbReference type="InterPro" id="IPR017853">
    <property type="entry name" value="GH"/>
</dbReference>
<dbReference type="Gene3D" id="2.60.120.260">
    <property type="entry name" value="Galactose-binding domain-like"/>
    <property type="match status" value="1"/>
</dbReference>
<protein>
    <submittedName>
        <fullName evidence="11">Endoglucanase</fullName>
    </submittedName>
</protein>
<dbReference type="InterPro" id="IPR008979">
    <property type="entry name" value="Galactose-bd-like_sf"/>
</dbReference>
<dbReference type="InterPro" id="IPR001547">
    <property type="entry name" value="Glyco_hydro_5"/>
</dbReference>
<evidence type="ECO:0000313" key="12">
    <source>
        <dbReference type="Proteomes" id="UP000198999"/>
    </source>
</evidence>
<dbReference type="Pfam" id="PF18962">
    <property type="entry name" value="Por_Secre_tail"/>
    <property type="match status" value="1"/>
</dbReference>
<evidence type="ECO:0000256" key="6">
    <source>
        <dbReference type="ARBA" id="ARBA00023295"/>
    </source>
</evidence>
<dbReference type="EMBL" id="FOFN01000001">
    <property type="protein sequence ID" value="SEQ14348.1"/>
    <property type="molecule type" value="Genomic_DNA"/>
</dbReference>
<dbReference type="GO" id="GO:0030245">
    <property type="term" value="P:cellulose catabolic process"/>
    <property type="evidence" value="ECO:0007669"/>
    <property type="project" value="UniProtKB-KW"/>
</dbReference>
<dbReference type="InterPro" id="IPR050386">
    <property type="entry name" value="Glycosyl_hydrolase_5"/>
</dbReference>
<keyword evidence="6 8" id="KW-0326">Glycosidase</keyword>
<keyword evidence="4" id="KW-0136">Cellulose degradation</keyword>